<organism evidence="2 3">
    <name type="scientific">Afipia clevelandensis ATCC 49720</name>
    <dbReference type="NCBI Taxonomy" id="883079"/>
    <lineage>
        <taxon>Bacteria</taxon>
        <taxon>Pseudomonadati</taxon>
        <taxon>Pseudomonadota</taxon>
        <taxon>Alphaproteobacteria</taxon>
        <taxon>Hyphomicrobiales</taxon>
        <taxon>Nitrobacteraceae</taxon>
        <taxon>Afipia</taxon>
    </lineage>
</organism>
<reference evidence="2 3" key="1">
    <citation type="submission" date="2012-04" db="EMBL/GenBank/DDBJ databases">
        <title>The Genome Sequence of Afipia clevelandensis ATCC 49720.</title>
        <authorList>
            <consortium name="The Broad Institute Genome Sequencing Platform"/>
            <person name="Earl A."/>
            <person name="Ward D."/>
            <person name="Feldgarden M."/>
            <person name="Gevers D."/>
            <person name="Huys G."/>
            <person name="Walker B."/>
            <person name="Young S.K."/>
            <person name="Zeng Q."/>
            <person name="Gargeya S."/>
            <person name="Fitzgerald M."/>
            <person name="Haas B."/>
            <person name="Abouelleil A."/>
            <person name="Alvarado L."/>
            <person name="Arachchi H.M."/>
            <person name="Berlin A."/>
            <person name="Chapman S.B."/>
            <person name="Goldberg J."/>
            <person name="Griggs A."/>
            <person name="Gujja S."/>
            <person name="Hansen M."/>
            <person name="Howarth C."/>
            <person name="Imamovic A."/>
            <person name="Larimer J."/>
            <person name="McCowen C."/>
            <person name="Montmayeur A."/>
            <person name="Murphy C."/>
            <person name="Neiman D."/>
            <person name="Pearson M."/>
            <person name="Priest M."/>
            <person name="Roberts A."/>
            <person name="Saif S."/>
            <person name="Shea T."/>
            <person name="Sisk P."/>
            <person name="Sykes S."/>
            <person name="Wortman J."/>
            <person name="Nusbaum C."/>
            <person name="Birren B."/>
        </authorList>
    </citation>
    <scope>NUCLEOTIDE SEQUENCE [LARGE SCALE GENOMIC DNA]</scope>
    <source>
        <strain evidence="2 3">ATCC 49720</strain>
    </source>
</reference>
<evidence type="ECO:0000256" key="1">
    <source>
        <dbReference type="SAM" id="MobiDB-lite"/>
    </source>
</evidence>
<protein>
    <submittedName>
        <fullName evidence="2">Uncharacterized protein</fullName>
    </submittedName>
</protein>
<keyword evidence="3" id="KW-1185">Reference proteome</keyword>
<name>K8PI34_9BRAD</name>
<dbReference type="OrthoDB" id="8243867at2"/>
<comment type="caution">
    <text evidence="2">The sequence shown here is derived from an EMBL/GenBank/DDBJ whole genome shotgun (WGS) entry which is preliminary data.</text>
</comment>
<dbReference type="Proteomes" id="UP000001095">
    <property type="component" value="Unassembled WGS sequence"/>
</dbReference>
<feature type="region of interest" description="Disordered" evidence="1">
    <location>
        <begin position="1"/>
        <end position="21"/>
    </location>
</feature>
<dbReference type="PATRIC" id="fig|883079.3.peg.930"/>
<evidence type="ECO:0000313" key="3">
    <source>
        <dbReference type="Proteomes" id="UP000001095"/>
    </source>
</evidence>
<proteinExistence type="predicted"/>
<dbReference type="AlphaFoldDB" id="K8PI34"/>
<dbReference type="EMBL" id="AGWY01000003">
    <property type="protein sequence ID" value="EKS40459.1"/>
    <property type="molecule type" value="Genomic_DNA"/>
</dbReference>
<dbReference type="RefSeq" id="WP_002711776.1">
    <property type="nucleotide sequence ID" value="NZ_KB375281.1"/>
</dbReference>
<sequence length="68" mass="7765">MATRIQRLAEFDGNGEPSPDETVQVLCEDRSGTYELPFGCRRINGEWRNSESGHLVEAMVVGWRRPRT</sequence>
<dbReference type="HOGENOM" id="CLU_188186_0_0_5"/>
<accession>K8PI34</accession>
<gene>
    <name evidence="2" type="ORF">HMPREF9696_00910</name>
</gene>
<evidence type="ECO:0000313" key="2">
    <source>
        <dbReference type="EMBL" id="EKS40459.1"/>
    </source>
</evidence>